<evidence type="ECO:0000313" key="2">
    <source>
        <dbReference type="EMBL" id="MBS5520171.1"/>
    </source>
</evidence>
<dbReference type="InterPro" id="IPR015077">
    <property type="entry name" value="DUF1858"/>
</dbReference>
<evidence type="ECO:0000313" key="3">
    <source>
        <dbReference type="Proteomes" id="UP000754226"/>
    </source>
</evidence>
<evidence type="ECO:0000259" key="1">
    <source>
        <dbReference type="Pfam" id="PF08984"/>
    </source>
</evidence>
<dbReference type="Pfam" id="PF08984">
    <property type="entry name" value="DUF1858"/>
    <property type="match status" value="1"/>
</dbReference>
<name>A0A943EHI7_9FIRM</name>
<dbReference type="NCBIfam" id="TIGR03980">
    <property type="entry name" value="prismane_assoc"/>
    <property type="match status" value="1"/>
</dbReference>
<dbReference type="PANTHER" id="PTHR39341:SF1">
    <property type="entry name" value="DUF1858 DOMAIN-CONTAINING PROTEIN"/>
    <property type="match status" value="1"/>
</dbReference>
<dbReference type="InterPro" id="IPR023883">
    <property type="entry name" value="CHP03980_redox-disulphide"/>
</dbReference>
<proteinExistence type="predicted"/>
<dbReference type="Gene3D" id="1.10.3910.10">
    <property type="entry name" value="SP0561-like"/>
    <property type="match status" value="1"/>
</dbReference>
<dbReference type="PANTHER" id="PTHR39341">
    <property type="entry name" value="BSL7085 PROTEIN"/>
    <property type="match status" value="1"/>
</dbReference>
<organism evidence="2 3">
    <name type="scientific">Acidaminococcus intestini</name>
    <dbReference type="NCBI Taxonomy" id="187327"/>
    <lineage>
        <taxon>Bacteria</taxon>
        <taxon>Bacillati</taxon>
        <taxon>Bacillota</taxon>
        <taxon>Negativicutes</taxon>
        <taxon>Acidaminococcales</taxon>
        <taxon>Acidaminococcaceae</taxon>
        <taxon>Acidaminococcus</taxon>
    </lineage>
</organism>
<dbReference type="InterPro" id="IPR038062">
    <property type="entry name" value="ScdA-like_N_sf"/>
</dbReference>
<dbReference type="Proteomes" id="UP000754226">
    <property type="component" value="Unassembled WGS sequence"/>
</dbReference>
<dbReference type="AlphaFoldDB" id="A0A943EHI7"/>
<reference evidence="2" key="1">
    <citation type="submission" date="2021-02" db="EMBL/GenBank/DDBJ databases">
        <title>Infant gut strain persistence is associated with maternal origin, phylogeny, and functional potential including surface adhesion and iron acquisition.</title>
        <authorList>
            <person name="Lou Y.C."/>
        </authorList>
    </citation>
    <scope>NUCLEOTIDE SEQUENCE</scope>
    <source>
        <strain evidence="2">L3_106_000M1_dasL3_106_000M1_concoct_15</strain>
    </source>
</reference>
<feature type="domain" description="DUF1858" evidence="1">
    <location>
        <begin position="5"/>
        <end position="57"/>
    </location>
</feature>
<sequence>MEKVTADSPIILTVQQHPEIIEIFMQYGLGCVGCMAANFETIGQGAAAHGLDVDALIADINDCIAAAEGDKE</sequence>
<accession>A0A943EHI7</accession>
<gene>
    <name evidence="2" type="ORF">KHX13_07590</name>
</gene>
<dbReference type="EMBL" id="JAGZCZ010000008">
    <property type="protein sequence ID" value="MBS5520171.1"/>
    <property type="molecule type" value="Genomic_DNA"/>
</dbReference>
<comment type="caution">
    <text evidence="2">The sequence shown here is derived from an EMBL/GenBank/DDBJ whole genome shotgun (WGS) entry which is preliminary data.</text>
</comment>
<protein>
    <submittedName>
        <fullName evidence="2">DUF1858 domain-containing protein</fullName>
    </submittedName>
</protein>
<dbReference type="RefSeq" id="WP_021736499.1">
    <property type="nucleotide sequence ID" value="NZ_AP031434.1"/>
</dbReference>
<dbReference type="SUPFAM" id="SSF140683">
    <property type="entry name" value="SP0561-like"/>
    <property type="match status" value="1"/>
</dbReference>